<evidence type="ECO:0000256" key="4">
    <source>
        <dbReference type="ARBA" id="ARBA00022692"/>
    </source>
</evidence>
<protein>
    <submittedName>
        <fullName evidence="11">Mitochondrial carnitine carrier</fullName>
    </submittedName>
</protein>
<dbReference type="InterPro" id="IPR050567">
    <property type="entry name" value="Mitochondrial_Carrier"/>
</dbReference>
<dbReference type="PROSITE" id="PS50920">
    <property type="entry name" value="SOLCAR"/>
    <property type="match status" value="3"/>
</dbReference>
<proteinExistence type="inferred from homology"/>
<keyword evidence="8 9" id="KW-0472">Membrane</keyword>
<reference evidence="11 12" key="1">
    <citation type="journal article" date="2018" name="Sci. Rep.">
        <title>Genome sequence of the cauliflower mushroom Sparassis crispa (Hanabiratake) and its association with beneficial usage.</title>
        <authorList>
            <person name="Kiyama R."/>
            <person name="Furutani Y."/>
            <person name="Kawaguchi K."/>
            <person name="Nakanishi T."/>
        </authorList>
    </citation>
    <scope>NUCLEOTIDE SEQUENCE [LARGE SCALE GENOMIC DNA]</scope>
</reference>
<dbReference type="EMBL" id="BFAD01000016">
    <property type="protein sequence ID" value="GBE89433.1"/>
    <property type="molecule type" value="Genomic_DNA"/>
</dbReference>
<keyword evidence="6" id="KW-1133">Transmembrane helix</keyword>
<dbReference type="GeneID" id="38786350"/>
<feature type="repeat" description="Solcar" evidence="9">
    <location>
        <begin position="229"/>
        <end position="318"/>
    </location>
</feature>
<evidence type="ECO:0000256" key="7">
    <source>
        <dbReference type="ARBA" id="ARBA00023128"/>
    </source>
</evidence>
<dbReference type="SUPFAM" id="SSF103506">
    <property type="entry name" value="Mitochondrial carrier"/>
    <property type="match status" value="1"/>
</dbReference>
<dbReference type="PANTHER" id="PTHR45624:SF10">
    <property type="entry name" value="SLC (SOLUTE CARRIER) HOMOLOG"/>
    <property type="match status" value="1"/>
</dbReference>
<dbReference type="InParanoid" id="A0A401H4V6"/>
<keyword evidence="5" id="KW-0677">Repeat</keyword>
<dbReference type="Pfam" id="PF00153">
    <property type="entry name" value="Mito_carr"/>
    <property type="match status" value="3"/>
</dbReference>
<dbReference type="InterPro" id="IPR018108">
    <property type="entry name" value="MCP_transmembrane"/>
</dbReference>
<accession>A0A401H4V6</accession>
<keyword evidence="12" id="KW-1185">Reference proteome</keyword>
<dbReference type="PANTHER" id="PTHR45624">
    <property type="entry name" value="MITOCHONDRIAL BASIC AMINO ACIDS TRANSPORTER-RELATED"/>
    <property type="match status" value="1"/>
</dbReference>
<comment type="subcellular location">
    <subcellularLocation>
        <location evidence="1">Mitochondrion membrane</location>
        <topology evidence="1">Multi-pass membrane protein</topology>
    </subcellularLocation>
</comment>
<keyword evidence="7" id="KW-0496">Mitochondrion</keyword>
<gene>
    <name evidence="11" type="ORF">SCP_1600950</name>
</gene>
<dbReference type="InterPro" id="IPR023395">
    <property type="entry name" value="MCP_dom_sf"/>
</dbReference>
<dbReference type="GO" id="GO:0022857">
    <property type="term" value="F:transmembrane transporter activity"/>
    <property type="evidence" value="ECO:0007669"/>
    <property type="project" value="TreeGrafter"/>
</dbReference>
<organism evidence="11 12">
    <name type="scientific">Sparassis crispa</name>
    <dbReference type="NCBI Taxonomy" id="139825"/>
    <lineage>
        <taxon>Eukaryota</taxon>
        <taxon>Fungi</taxon>
        <taxon>Dikarya</taxon>
        <taxon>Basidiomycota</taxon>
        <taxon>Agaricomycotina</taxon>
        <taxon>Agaricomycetes</taxon>
        <taxon>Polyporales</taxon>
        <taxon>Sparassidaceae</taxon>
        <taxon>Sparassis</taxon>
    </lineage>
</organism>
<dbReference type="GO" id="GO:0031966">
    <property type="term" value="C:mitochondrial membrane"/>
    <property type="evidence" value="ECO:0007669"/>
    <property type="project" value="UniProtKB-SubCell"/>
</dbReference>
<feature type="repeat" description="Solcar" evidence="9">
    <location>
        <begin position="19"/>
        <end position="105"/>
    </location>
</feature>
<evidence type="ECO:0000256" key="1">
    <source>
        <dbReference type="ARBA" id="ARBA00004225"/>
    </source>
</evidence>
<evidence type="ECO:0000313" key="11">
    <source>
        <dbReference type="EMBL" id="GBE89433.1"/>
    </source>
</evidence>
<evidence type="ECO:0000256" key="9">
    <source>
        <dbReference type="PROSITE-ProRule" id="PRU00282"/>
    </source>
</evidence>
<keyword evidence="3 10" id="KW-0813">Transport</keyword>
<evidence type="ECO:0000256" key="5">
    <source>
        <dbReference type="ARBA" id="ARBA00022737"/>
    </source>
</evidence>
<evidence type="ECO:0000256" key="8">
    <source>
        <dbReference type="ARBA" id="ARBA00023136"/>
    </source>
</evidence>
<dbReference type="Gene3D" id="1.50.40.10">
    <property type="entry name" value="Mitochondrial carrier domain"/>
    <property type="match status" value="1"/>
</dbReference>
<comment type="caution">
    <text evidence="11">The sequence shown here is derived from an EMBL/GenBank/DDBJ whole genome shotgun (WGS) entry which is preliminary data.</text>
</comment>
<sequence length="320" mass="34785">MRSMDIDKEDSSKKANLEIDPVVDFFAGTVAGMTALAVGFPFDTVKVRFQNPEIAQKYRSTFHALFTIVRTERVSGVFRGIASPLLTSAPLNGLVFSSYRFLMKSQLSDENATPTLTQINIAGAGSGVIASLITTPTELIKVHQQSMVVFTSSSAIHKPPTTFNVARLIFKHHGIRGLYRGITATALRDTGYGVYFVAYEATLRYCAPPPPSHDHSSLISEADSSIASHSWPAMLLAGGVAGVAGWLVTFLFDVIKTGIQSIYSTGPENPYRNIRSTCAASYRSEGLSVFFRGLAPTLIRLEFYGSPCSSLSYELSYLPN</sequence>
<dbReference type="Proteomes" id="UP000287166">
    <property type="component" value="Unassembled WGS sequence"/>
</dbReference>
<dbReference type="AlphaFoldDB" id="A0A401H4V6"/>
<evidence type="ECO:0000256" key="2">
    <source>
        <dbReference type="ARBA" id="ARBA00006375"/>
    </source>
</evidence>
<name>A0A401H4V6_9APHY</name>
<feature type="repeat" description="Solcar" evidence="9">
    <location>
        <begin position="114"/>
        <end position="205"/>
    </location>
</feature>
<keyword evidence="4 9" id="KW-0812">Transmembrane</keyword>
<evidence type="ECO:0000256" key="3">
    <source>
        <dbReference type="ARBA" id="ARBA00022448"/>
    </source>
</evidence>
<dbReference type="RefSeq" id="XP_027620346.1">
    <property type="nucleotide sequence ID" value="XM_027764545.1"/>
</dbReference>
<evidence type="ECO:0000256" key="10">
    <source>
        <dbReference type="RuleBase" id="RU000488"/>
    </source>
</evidence>
<comment type="similarity">
    <text evidence="2 10">Belongs to the mitochondrial carrier (TC 2.A.29) family.</text>
</comment>
<dbReference type="OrthoDB" id="14252at2759"/>
<evidence type="ECO:0000256" key="6">
    <source>
        <dbReference type="ARBA" id="ARBA00022989"/>
    </source>
</evidence>
<evidence type="ECO:0000313" key="12">
    <source>
        <dbReference type="Proteomes" id="UP000287166"/>
    </source>
</evidence>